<protein>
    <recommendedName>
        <fullName evidence="5">MFS transporter</fullName>
    </recommendedName>
</protein>
<evidence type="ECO:0000313" key="4">
    <source>
        <dbReference type="Proteomes" id="UP000256941"/>
    </source>
</evidence>
<comment type="caution">
    <text evidence="3">The sequence shown here is derived from an EMBL/GenBank/DDBJ whole genome shotgun (WGS) entry which is preliminary data.</text>
</comment>
<evidence type="ECO:0000313" key="3">
    <source>
        <dbReference type="EMBL" id="REF68518.1"/>
    </source>
</evidence>
<feature type="transmembrane region" description="Helical" evidence="2">
    <location>
        <begin position="12"/>
        <end position="33"/>
    </location>
</feature>
<sequence>MSLPASPAPPFFGWHVVAATFLLAAFGWGTGFYGPPVFLYAVVARTGWPVPMVSAAVTVHFLTGAVVVANLPQLYRRFGVPVVTVLGAVLLALGIAGWALAAEFWQLFAAALASGAGWVAMGAAAVNALIAPWFILHRPAALGMAHNGASLGGVIFSPPWIALIAGIGFLPAALAVGGVMVAVVATLPVLVFRHTPESMGQSPDGVEGGDPRPRAPQGSRGSPRSRRPASCR</sequence>
<dbReference type="AlphaFoldDB" id="A0A3D9XG39"/>
<feature type="transmembrane region" description="Helical" evidence="2">
    <location>
        <begin position="78"/>
        <end position="101"/>
    </location>
</feature>
<keyword evidence="2" id="KW-1133">Transmembrane helix</keyword>
<evidence type="ECO:0008006" key="5">
    <source>
        <dbReference type="Google" id="ProtNLM"/>
    </source>
</evidence>
<reference evidence="3 4" key="1">
    <citation type="submission" date="2018-08" db="EMBL/GenBank/DDBJ databases">
        <title>Genomic Encyclopedia of Archaeal and Bacterial Type Strains, Phase II (KMG-II): from individual species to whole genera.</title>
        <authorList>
            <person name="Goeker M."/>
        </authorList>
    </citation>
    <scope>NUCLEOTIDE SEQUENCE [LARGE SCALE GENOMIC DNA]</scope>
    <source>
        <strain evidence="3 4">DSM 17099</strain>
    </source>
</reference>
<dbReference type="PANTHER" id="PTHR11360:SF290">
    <property type="entry name" value="MONOCARBOXYLATE MFS PERMEASE"/>
    <property type="match status" value="1"/>
</dbReference>
<dbReference type="InterPro" id="IPR036259">
    <property type="entry name" value="MFS_trans_sf"/>
</dbReference>
<dbReference type="EMBL" id="QTUJ01000003">
    <property type="protein sequence ID" value="REF68518.1"/>
    <property type="molecule type" value="Genomic_DNA"/>
</dbReference>
<dbReference type="Proteomes" id="UP000256941">
    <property type="component" value="Unassembled WGS sequence"/>
</dbReference>
<proteinExistence type="predicted"/>
<dbReference type="InterPro" id="IPR050327">
    <property type="entry name" value="Proton-linked_MCT"/>
</dbReference>
<dbReference type="Gene3D" id="1.20.1250.20">
    <property type="entry name" value="MFS general substrate transporter like domains"/>
    <property type="match status" value="1"/>
</dbReference>
<feature type="transmembrane region" description="Helical" evidence="2">
    <location>
        <begin position="107"/>
        <end position="136"/>
    </location>
</feature>
<feature type="region of interest" description="Disordered" evidence="1">
    <location>
        <begin position="198"/>
        <end position="232"/>
    </location>
</feature>
<feature type="transmembrane region" description="Helical" evidence="2">
    <location>
        <begin position="173"/>
        <end position="192"/>
    </location>
</feature>
<feature type="transmembrane region" description="Helical" evidence="2">
    <location>
        <begin position="148"/>
        <end position="167"/>
    </location>
</feature>
<keyword evidence="2" id="KW-0812">Transmembrane</keyword>
<dbReference type="RefSeq" id="WP_208861636.1">
    <property type="nucleotide sequence ID" value="NZ_CP038197.1"/>
</dbReference>
<gene>
    <name evidence="3" type="ORF">BDD41_3575</name>
</gene>
<dbReference type="SUPFAM" id="SSF103473">
    <property type="entry name" value="MFS general substrate transporter"/>
    <property type="match status" value="1"/>
</dbReference>
<evidence type="ECO:0000256" key="2">
    <source>
        <dbReference type="SAM" id="Phobius"/>
    </source>
</evidence>
<organism evidence="3 4">
    <name type="scientific">Paracoccus versutus</name>
    <name type="common">Thiobacillus versutus</name>
    <dbReference type="NCBI Taxonomy" id="34007"/>
    <lineage>
        <taxon>Bacteria</taxon>
        <taxon>Pseudomonadati</taxon>
        <taxon>Pseudomonadota</taxon>
        <taxon>Alphaproteobacteria</taxon>
        <taxon>Rhodobacterales</taxon>
        <taxon>Paracoccaceae</taxon>
        <taxon>Paracoccus</taxon>
    </lineage>
</organism>
<evidence type="ECO:0000256" key="1">
    <source>
        <dbReference type="SAM" id="MobiDB-lite"/>
    </source>
</evidence>
<feature type="transmembrane region" description="Helical" evidence="2">
    <location>
        <begin position="53"/>
        <end position="71"/>
    </location>
</feature>
<accession>A0A3D9XG39</accession>
<dbReference type="PANTHER" id="PTHR11360">
    <property type="entry name" value="MONOCARBOXYLATE TRANSPORTER"/>
    <property type="match status" value="1"/>
</dbReference>
<name>A0A3D9XG39_PARVE</name>
<feature type="compositionally biased region" description="Basic residues" evidence="1">
    <location>
        <begin position="223"/>
        <end position="232"/>
    </location>
</feature>
<keyword evidence="2" id="KW-0472">Membrane</keyword>